<feature type="repeat" description="TPR" evidence="3">
    <location>
        <begin position="606"/>
        <end position="639"/>
    </location>
</feature>
<dbReference type="AlphaFoldDB" id="A0A4R6UPE5"/>
<keyword evidence="4" id="KW-0449">Lipoprotein</keyword>
<feature type="repeat" description="TPR" evidence="3">
    <location>
        <begin position="470"/>
        <end position="503"/>
    </location>
</feature>
<dbReference type="Gene3D" id="1.25.40.10">
    <property type="entry name" value="Tetratricopeptide repeat domain"/>
    <property type="match status" value="6"/>
</dbReference>
<dbReference type="InterPro" id="IPR019734">
    <property type="entry name" value="TPR_rpt"/>
</dbReference>
<dbReference type="Proteomes" id="UP000295375">
    <property type="component" value="Unassembled WGS sequence"/>
</dbReference>
<dbReference type="PANTHER" id="PTHR44858:SF1">
    <property type="entry name" value="UDP-N-ACETYLGLUCOSAMINE--PEPTIDE N-ACETYLGLUCOSAMINYLTRANSFERASE SPINDLY-RELATED"/>
    <property type="match status" value="1"/>
</dbReference>
<dbReference type="SUPFAM" id="SSF48452">
    <property type="entry name" value="TPR-like"/>
    <property type="match status" value="4"/>
</dbReference>
<keyword evidence="2 3" id="KW-0802">TPR repeat</keyword>
<dbReference type="Pfam" id="PF13432">
    <property type="entry name" value="TPR_16"/>
    <property type="match status" value="1"/>
</dbReference>
<dbReference type="Pfam" id="PF14559">
    <property type="entry name" value="TPR_19"/>
    <property type="match status" value="6"/>
</dbReference>
<protein>
    <submittedName>
        <fullName evidence="4">Putative PEP-CTERM system TPR-repeat lipoprotein</fullName>
    </submittedName>
</protein>
<dbReference type="InterPro" id="IPR011990">
    <property type="entry name" value="TPR-like_helical_dom_sf"/>
</dbReference>
<feature type="repeat" description="TPR" evidence="3">
    <location>
        <begin position="198"/>
        <end position="231"/>
    </location>
</feature>
<feature type="repeat" description="TPR" evidence="3">
    <location>
        <begin position="130"/>
        <end position="163"/>
    </location>
</feature>
<comment type="caution">
    <text evidence="4">The sequence shown here is derived from an EMBL/GenBank/DDBJ whole genome shotgun (WGS) entry which is preliminary data.</text>
</comment>
<accession>A0A4R6UPE5</accession>
<evidence type="ECO:0000313" key="5">
    <source>
        <dbReference type="Proteomes" id="UP000295375"/>
    </source>
</evidence>
<evidence type="ECO:0000313" key="4">
    <source>
        <dbReference type="EMBL" id="TDQ49088.1"/>
    </source>
</evidence>
<evidence type="ECO:0000256" key="2">
    <source>
        <dbReference type="ARBA" id="ARBA00022803"/>
    </source>
</evidence>
<proteinExistence type="predicted"/>
<feature type="repeat" description="TPR" evidence="3">
    <location>
        <begin position="266"/>
        <end position="299"/>
    </location>
</feature>
<dbReference type="EMBL" id="SNYM01000005">
    <property type="protein sequence ID" value="TDQ49088.1"/>
    <property type="molecule type" value="Genomic_DNA"/>
</dbReference>
<feature type="repeat" description="TPR" evidence="3">
    <location>
        <begin position="164"/>
        <end position="197"/>
    </location>
</feature>
<gene>
    <name evidence="4" type="ORF">EV696_10562</name>
</gene>
<dbReference type="InterPro" id="IPR014266">
    <property type="entry name" value="PEP-CTERM_TPR_PrsT"/>
</dbReference>
<sequence length="922" mass="102542">MNGSRTNKTLISLVLGAVLAGPVLADYKEHWQKAQALMQKNDRKAAIIELRNALQEKSDSVEARVLLGELYYLEGNLGAAEKELNKARELEGDRALWVKPLGKTYLAMYQPAKVLEVVTEYAKDSNALKADVFALRGLATLQTGNLNEAEKLLQNANSLNPTSPEALFGLGQIARMRNDFAKAESLVNEALRRDPDFVNSYVLSAELLLAKGEHEAALSQMNKAVDRAPNDTRVRLARAEVLLLRSKIKEAWQDINLVLNALPKHPTALYLKGKALLAESKFDDASSALNEALGVMPNYLDAQLLLGFIKVQKQEWRQAEEVLQRVLAQRPDHLPALKMLAQTKLGIGDHKQAMPHIEAGLKKAPEDMQLLALKAHAQVMNREFDKAEKTIEHALTISPDANHLRASLALLQLQEGNSASAINQLESASANSKLVDMSDLMLAAAYLSQKQPEKALELAKKLYSEQPKNLLVINMYGVVKMAMNDIEGARAMFEEALRQDPNFINATLNLVRLDVLAKDYDAALKKLDAELAKNPKVGALAVQKAYMYDLKNEPEKAFEWQRKGWEVDKSNLQTGTAYMRRLLTMNKPFEALSVAQQLVAANPEDAEAHHAVGTAQMANKSHSQAIGSFRQAINLSPNRTDSYLALADAQQANKQPDEAYRTLEQLLRVRPQYWQAMLALGRMDFVAKRYNDALRWAKKLSTDFSLVNAGFHLEADVLSSQGKHAEAVPLYEKAYQINPTVMLAGQWSNALLESGKKNAEAPLLDWMKKHPNSDDGRFALASHYLKANRKSEALKEFHALEKKHPDHIVLLNNLTWMYAEQKDKANTEKYLNKLVATGPKQAELLDTIGYAYLQLGNANKALEFLSKAIEAAPEFGEARYHAALAHKALGNITAAKNVLKPIIDSGKQFSYRAEAEQMYKSL</sequence>
<dbReference type="PANTHER" id="PTHR44858">
    <property type="entry name" value="TETRATRICOPEPTIDE REPEAT PROTEIN 6"/>
    <property type="match status" value="1"/>
</dbReference>
<dbReference type="SMART" id="SM00028">
    <property type="entry name" value="TPR"/>
    <property type="match status" value="18"/>
</dbReference>
<keyword evidence="1" id="KW-0677">Repeat</keyword>
<name>A0A4R6UPE5_9GAMM</name>
<organism evidence="4 5">
    <name type="scientific">Permianibacter aggregans</name>
    <dbReference type="NCBI Taxonomy" id="1510150"/>
    <lineage>
        <taxon>Bacteria</taxon>
        <taxon>Pseudomonadati</taxon>
        <taxon>Pseudomonadota</taxon>
        <taxon>Gammaproteobacteria</taxon>
        <taxon>Pseudomonadales</taxon>
        <taxon>Pseudomonadaceae</taxon>
        <taxon>Permianibacter</taxon>
    </lineage>
</organism>
<dbReference type="Pfam" id="PF13181">
    <property type="entry name" value="TPR_8"/>
    <property type="match status" value="1"/>
</dbReference>
<reference evidence="4 5" key="1">
    <citation type="submission" date="2019-03" db="EMBL/GenBank/DDBJ databases">
        <title>Genomic Encyclopedia of Type Strains, Phase IV (KMG-IV): sequencing the most valuable type-strain genomes for metagenomic binning, comparative biology and taxonomic classification.</title>
        <authorList>
            <person name="Goeker M."/>
        </authorList>
    </citation>
    <scope>NUCLEOTIDE SEQUENCE [LARGE SCALE GENOMIC DNA]</scope>
    <source>
        <strain evidence="4 5">DSM 103792</strain>
    </source>
</reference>
<feature type="repeat" description="TPR" evidence="3">
    <location>
        <begin position="842"/>
        <end position="875"/>
    </location>
</feature>
<dbReference type="OrthoDB" id="5959200at2"/>
<keyword evidence="5" id="KW-1185">Reference proteome</keyword>
<dbReference type="NCBIfam" id="TIGR02917">
    <property type="entry name" value="PEP_TPR_lipo"/>
    <property type="match status" value="1"/>
</dbReference>
<evidence type="ECO:0000256" key="3">
    <source>
        <dbReference type="PROSITE-ProRule" id="PRU00339"/>
    </source>
</evidence>
<dbReference type="PROSITE" id="PS50293">
    <property type="entry name" value="TPR_REGION"/>
    <property type="match status" value="1"/>
</dbReference>
<dbReference type="PROSITE" id="PS50005">
    <property type="entry name" value="TPR"/>
    <property type="match status" value="7"/>
</dbReference>
<dbReference type="InterPro" id="IPR050498">
    <property type="entry name" value="Ycf3"/>
</dbReference>
<dbReference type="RefSeq" id="WP_133589398.1">
    <property type="nucleotide sequence ID" value="NZ_CP037953.1"/>
</dbReference>
<evidence type="ECO:0000256" key="1">
    <source>
        <dbReference type="ARBA" id="ARBA00022737"/>
    </source>
</evidence>